<accession>A0A6H0XR13</accession>
<evidence type="ECO:0000256" key="3">
    <source>
        <dbReference type="ARBA" id="ARBA00023242"/>
    </source>
</evidence>
<dbReference type="OrthoDB" id="424974at2759"/>
<sequence length="545" mass="61073">MQSASKREQVSHSTYCTIRSDAAAAIPRQPSCPFGIGPDWICGPTGIRDILTDVDVADDSTAGSTSDDVGWTYETTNSVLFTGQTSGITILDPSIVPPTLETQLLTTYGERFDPLLKILDWPNVLSMLRSSPEFASAELEALRTAVLFGGAVTIQPYELDNRDGLLAYLRMVLEARLAEAKILTTPSYMTLQAFVIYLAALRATRANAQQWTLLPIAIRIASSLHIPALLTTEPGDYMRVNLWYSIGMLDLQSSFDRGSQPLLRGQDFPIPAADVGGPDLALTGPLKHFSTMTTSLMTYQAMLCQRELMESTAIALVTGQLQHEWWSAQLRTFRRFEQYVANISVACGGGTSTAIPLQSFTMAVAKESLLTMRLLLYRPLQKLSGQLKPPQPDFDILQSAVNVLESAEFKVQPEYAKWSWYTWVKWYALAIALAELCRTPRPWQDHILQAWNVAAMSYDKYAQLVADTDQGLLWRPIDKLMGRTRQICLAQIPLPPEMHHELTSQQAMLDDNLQEMDWFQWDTFIHDVMAPDVLPDSVDYWEFNT</sequence>
<proteinExistence type="predicted"/>
<keyword evidence="3" id="KW-0539">Nucleus</keyword>
<dbReference type="PANTHER" id="PTHR31001">
    <property type="entry name" value="UNCHARACTERIZED TRANSCRIPTIONAL REGULATORY PROTEIN"/>
    <property type="match status" value="1"/>
</dbReference>
<comment type="subcellular location">
    <subcellularLocation>
        <location evidence="1">Nucleus</location>
    </subcellularLocation>
</comment>
<dbReference type="CDD" id="cd12148">
    <property type="entry name" value="fungal_TF_MHR"/>
    <property type="match status" value="1"/>
</dbReference>
<protein>
    <recommendedName>
        <fullName evidence="6">Transcription factor domain-containing protein</fullName>
    </recommendedName>
</protein>
<evidence type="ECO:0000313" key="5">
    <source>
        <dbReference type="Proteomes" id="UP000503462"/>
    </source>
</evidence>
<evidence type="ECO:0000256" key="1">
    <source>
        <dbReference type="ARBA" id="ARBA00004123"/>
    </source>
</evidence>
<dbReference type="PANTHER" id="PTHR31001:SF50">
    <property type="entry name" value="ZN(II)2CYS6 TRANSCRIPTION FACTOR (EUROFUNG)"/>
    <property type="match status" value="1"/>
</dbReference>
<name>A0A6H0XR13_9PEZI</name>
<evidence type="ECO:0008006" key="6">
    <source>
        <dbReference type="Google" id="ProtNLM"/>
    </source>
</evidence>
<dbReference type="InterPro" id="IPR050613">
    <property type="entry name" value="Sec_Metabolite_Reg"/>
</dbReference>
<evidence type="ECO:0000256" key="2">
    <source>
        <dbReference type="ARBA" id="ARBA00022723"/>
    </source>
</evidence>
<gene>
    <name evidence="4" type="ORF">AMS68_002595</name>
</gene>
<keyword evidence="2" id="KW-0479">Metal-binding</keyword>
<reference evidence="4 5" key="1">
    <citation type="journal article" date="2016" name="Sci. Rep.">
        <title>Peltaster fructicola genome reveals evolution from an invasive phytopathogen to an ectophytic parasite.</title>
        <authorList>
            <person name="Xu C."/>
            <person name="Chen H."/>
            <person name="Gleason M.L."/>
            <person name="Xu J.R."/>
            <person name="Liu H."/>
            <person name="Zhang R."/>
            <person name="Sun G."/>
        </authorList>
    </citation>
    <scope>NUCLEOTIDE SEQUENCE [LARGE SCALE GENOMIC DNA]</scope>
    <source>
        <strain evidence="4 5">LNHT1506</strain>
    </source>
</reference>
<dbReference type="EMBL" id="CP051140">
    <property type="protein sequence ID" value="QIW97077.1"/>
    <property type="molecule type" value="Genomic_DNA"/>
</dbReference>
<keyword evidence="5" id="KW-1185">Reference proteome</keyword>
<dbReference type="GO" id="GO:0005634">
    <property type="term" value="C:nucleus"/>
    <property type="evidence" value="ECO:0007669"/>
    <property type="project" value="UniProtKB-SubCell"/>
</dbReference>
<organism evidence="4 5">
    <name type="scientific">Peltaster fructicola</name>
    <dbReference type="NCBI Taxonomy" id="286661"/>
    <lineage>
        <taxon>Eukaryota</taxon>
        <taxon>Fungi</taxon>
        <taxon>Dikarya</taxon>
        <taxon>Ascomycota</taxon>
        <taxon>Pezizomycotina</taxon>
        <taxon>Dothideomycetes</taxon>
        <taxon>Dothideomycetes incertae sedis</taxon>
        <taxon>Peltaster</taxon>
    </lineage>
</organism>
<dbReference type="AlphaFoldDB" id="A0A6H0XR13"/>
<evidence type="ECO:0000313" key="4">
    <source>
        <dbReference type="EMBL" id="QIW97077.1"/>
    </source>
</evidence>
<dbReference type="Proteomes" id="UP000503462">
    <property type="component" value="Chromosome 2"/>
</dbReference>
<dbReference type="GO" id="GO:0046872">
    <property type="term" value="F:metal ion binding"/>
    <property type="evidence" value="ECO:0007669"/>
    <property type="project" value="UniProtKB-KW"/>
</dbReference>